<dbReference type="OrthoDB" id="5137249at2"/>
<dbReference type="GO" id="GO:0044874">
    <property type="term" value="P:lipoprotein localization to outer membrane"/>
    <property type="evidence" value="ECO:0007669"/>
    <property type="project" value="TreeGrafter"/>
</dbReference>
<dbReference type="PANTHER" id="PTHR30489">
    <property type="entry name" value="LIPOPROTEIN-RELEASING SYSTEM TRANSMEMBRANE PROTEIN LOLE"/>
    <property type="match status" value="1"/>
</dbReference>
<evidence type="ECO:0000256" key="1">
    <source>
        <dbReference type="ARBA" id="ARBA00004651"/>
    </source>
</evidence>
<feature type="transmembrane region" description="Helical" evidence="7">
    <location>
        <begin position="434"/>
        <end position="458"/>
    </location>
</feature>
<feature type="domain" description="MacB-like periplasmic core" evidence="9">
    <location>
        <begin position="438"/>
        <end position="617"/>
    </location>
</feature>
<evidence type="ECO:0000313" key="10">
    <source>
        <dbReference type="EMBL" id="CUH67377.1"/>
    </source>
</evidence>
<dbReference type="PANTHER" id="PTHR30489:SF0">
    <property type="entry name" value="LIPOPROTEIN-RELEASING SYSTEM TRANSMEMBRANE PROTEIN LOLE"/>
    <property type="match status" value="1"/>
</dbReference>
<accession>A0A0P1FIJ3</accession>
<dbReference type="Proteomes" id="UP000051587">
    <property type="component" value="Unassembled WGS sequence"/>
</dbReference>
<dbReference type="InterPro" id="IPR051447">
    <property type="entry name" value="Lipoprotein-release_system"/>
</dbReference>
<dbReference type="AlphaFoldDB" id="A0A0P1FIJ3"/>
<evidence type="ECO:0000259" key="9">
    <source>
        <dbReference type="Pfam" id="PF12704"/>
    </source>
</evidence>
<feature type="domain" description="ABC3 transporter permease C-terminal" evidence="8">
    <location>
        <begin position="662"/>
        <end position="770"/>
    </location>
</feature>
<feature type="transmembrane region" description="Helical" evidence="7">
    <location>
        <begin position="704"/>
        <end position="733"/>
    </location>
</feature>
<evidence type="ECO:0000259" key="8">
    <source>
        <dbReference type="Pfam" id="PF02687"/>
    </source>
</evidence>
<keyword evidence="10" id="KW-0449">Lipoprotein</keyword>
<proteinExistence type="inferred from homology"/>
<name>A0A0P1FIJ3_THAGE</name>
<comment type="subcellular location">
    <subcellularLocation>
        <location evidence="1">Cell membrane</location>
        <topology evidence="1">Multi-pass membrane protein</topology>
    </subcellularLocation>
</comment>
<keyword evidence="4 7" id="KW-0812">Transmembrane</keyword>
<keyword evidence="5 7" id="KW-1133">Transmembrane helix</keyword>
<organism evidence="10 11">
    <name type="scientific">Thalassovita gelatinovora</name>
    <name type="common">Thalassobius gelatinovorus</name>
    <dbReference type="NCBI Taxonomy" id="53501"/>
    <lineage>
        <taxon>Bacteria</taxon>
        <taxon>Pseudomonadati</taxon>
        <taxon>Pseudomonadota</taxon>
        <taxon>Alphaproteobacteria</taxon>
        <taxon>Rhodobacterales</taxon>
        <taxon>Roseobacteraceae</taxon>
        <taxon>Thalassovita</taxon>
    </lineage>
</organism>
<feature type="transmembrane region" description="Helical" evidence="7">
    <location>
        <begin position="753"/>
        <end position="771"/>
    </location>
</feature>
<dbReference type="InterPro" id="IPR003838">
    <property type="entry name" value="ABC3_permease_C"/>
</dbReference>
<dbReference type="STRING" id="53501.SAMN04488043_101287"/>
<dbReference type="Pfam" id="PF02687">
    <property type="entry name" value="FtsX"/>
    <property type="match status" value="2"/>
</dbReference>
<dbReference type="InterPro" id="IPR025857">
    <property type="entry name" value="MacB_PCD"/>
</dbReference>
<reference evidence="10 11" key="1">
    <citation type="submission" date="2015-09" db="EMBL/GenBank/DDBJ databases">
        <authorList>
            <consortium name="Swine Surveillance"/>
        </authorList>
    </citation>
    <scope>NUCLEOTIDE SEQUENCE [LARGE SCALE GENOMIC DNA]</scope>
    <source>
        <strain evidence="10 11">CECT 4357</strain>
    </source>
</reference>
<comment type="similarity">
    <text evidence="2">Belongs to the ABC-4 integral membrane protein family. LolC/E subfamily.</text>
</comment>
<keyword evidence="6 7" id="KW-0472">Membrane</keyword>
<dbReference type="Pfam" id="PF12704">
    <property type="entry name" value="MacB_PCD"/>
    <property type="match status" value="2"/>
</dbReference>
<keyword evidence="11" id="KW-1185">Reference proteome</keyword>
<feature type="transmembrane region" description="Helical" evidence="7">
    <location>
        <begin position="20"/>
        <end position="41"/>
    </location>
</feature>
<feature type="transmembrane region" description="Helical" evidence="7">
    <location>
        <begin position="270"/>
        <end position="287"/>
    </location>
</feature>
<evidence type="ECO:0000256" key="4">
    <source>
        <dbReference type="ARBA" id="ARBA00022692"/>
    </source>
</evidence>
<dbReference type="GO" id="GO:0098797">
    <property type="term" value="C:plasma membrane protein complex"/>
    <property type="evidence" value="ECO:0007669"/>
    <property type="project" value="TreeGrafter"/>
</dbReference>
<evidence type="ECO:0000256" key="2">
    <source>
        <dbReference type="ARBA" id="ARBA00005236"/>
    </source>
</evidence>
<evidence type="ECO:0000256" key="3">
    <source>
        <dbReference type="ARBA" id="ARBA00022475"/>
    </source>
</evidence>
<sequence>MVSPLNRKLIRDLARIKGQAAAIGLVIALGVMMLVMMTGLVNTLDETRRTYYDRYRLADVFTPVTRAPERMVDRLAALPGVAAVESRVAGAALIDMAKGELPVRARALSLPDFGTPRLNDIYLTAGRLPESGHSDEIVLLEGFAKARGLVPGYKITATMNGAKRQFRITGFAQSPEFLYSTAPGEIVPDDSRFAVFWMRRAALGAAYDMQGAFSETLIALTRGTNPQSVINAADQLLAPYGAAGAYGLIDLQSNRFVSEEIRGLQVTARSIPPIFLGVAAFLLYIVISRMVQAEREQIGLLKAFGYSSWEVSFHYLKLVLVIAVLGAIVGSVAGVAAGNSLAVLYQAYYKFPFLVFAVDPRSFVTGFATSILTASIGSLFVLRGVFRLTPAVAMRPPAPPDYSRAFDPAGAMKRWLDQPSRMVLRRLSRYPGRMLGGVIGIAAGLALSVATLTVMAGFGETIDLSFTVMDQSDMTVFFVSNQPPKALLELGRMPGVDHVEPIHVAPAVLRNGTYSYRGALEGRPEIPILNRVIGKDFEQIAMRREGLIISQSLADVLHVGPGDWIEADIRQGHRPVLRLPVIGTAQTLTGAPAFMEIGALTRALNEPQQVSGAYLTIDEDYTEQIFEQIKGMPWIAGASLKQDVRNALVEIMNTGPGSVRFVMLAVAAVITFGIVYNSARIAFAERARDLASLRVMGFTRSETSFVLLGELAVVTLAAIPLGALAGYGLTYLMVKGFSTDIYQIPAIYSPQSYGWGMIAVLMSAAVSGWLVKRDLDRIDLVAALKTRE</sequence>
<feature type="transmembrane region" description="Helical" evidence="7">
    <location>
        <begin position="363"/>
        <end position="386"/>
    </location>
</feature>
<feature type="domain" description="ABC3 transporter permease C-terminal" evidence="8">
    <location>
        <begin position="274"/>
        <end position="390"/>
    </location>
</feature>
<keyword evidence="3" id="KW-1003">Cell membrane</keyword>
<protein>
    <submittedName>
        <fullName evidence="10">Lipoprotein releasing system, transmembrane protein, LolC/E family</fullName>
    </submittedName>
</protein>
<dbReference type="EMBL" id="CYSA01000026">
    <property type="protein sequence ID" value="CUH67377.1"/>
    <property type="molecule type" value="Genomic_DNA"/>
</dbReference>
<evidence type="ECO:0000256" key="5">
    <source>
        <dbReference type="ARBA" id="ARBA00022989"/>
    </source>
</evidence>
<dbReference type="RefSeq" id="WP_058263675.1">
    <property type="nucleotide sequence ID" value="NZ_CP051181.1"/>
</dbReference>
<evidence type="ECO:0000313" key="11">
    <source>
        <dbReference type="Proteomes" id="UP000051587"/>
    </source>
</evidence>
<evidence type="ECO:0000256" key="7">
    <source>
        <dbReference type="SAM" id="Phobius"/>
    </source>
</evidence>
<gene>
    <name evidence="10" type="ORF">TG4357_02972</name>
</gene>
<feature type="domain" description="MacB-like periplasmic core" evidence="9">
    <location>
        <begin position="25"/>
        <end position="235"/>
    </location>
</feature>
<feature type="transmembrane region" description="Helical" evidence="7">
    <location>
        <begin position="318"/>
        <end position="343"/>
    </location>
</feature>
<evidence type="ECO:0000256" key="6">
    <source>
        <dbReference type="ARBA" id="ARBA00023136"/>
    </source>
</evidence>
<feature type="transmembrane region" description="Helical" evidence="7">
    <location>
        <begin position="661"/>
        <end position="683"/>
    </location>
</feature>